<organism evidence="6 7">
    <name type="scientific">Panicum virgatum</name>
    <name type="common">Blackwell switchgrass</name>
    <dbReference type="NCBI Taxonomy" id="38727"/>
    <lineage>
        <taxon>Eukaryota</taxon>
        <taxon>Viridiplantae</taxon>
        <taxon>Streptophyta</taxon>
        <taxon>Embryophyta</taxon>
        <taxon>Tracheophyta</taxon>
        <taxon>Spermatophyta</taxon>
        <taxon>Magnoliopsida</taxon>
        <taxon>Liliopsida</taxon>
        <taxon>Poales</taxon>
        <taxon>Poaceae</taxon>
        <taxon>PACMAD clade</taxon>
        <taxon>Panicoideae</taxon>
        <taxon>Panicodae</taxon>
        <taxon>Paniceae</taxon>
        <taxon>Panicinae</taxon>
        <taxon>Panicum</taxon>
        <taxon>Panicum sect. Hiantes</taxon>
    </lineage>
</organism>
<dbReference type="SUPFAM" id="SSF51445">
    <property type="entry name" value="(Trans)glycosidases"/>
    <property type="match status" value="1"/>
</dbReference>
<dbReference type="InterPro" id="IPR017853">
    <property type="entry name" value="GH"/>
</dbReference>
<dbReference type="EMBL" id="CM029049">
    <property type="protein sequence ID" value="KAG2572881.1"/>
    <property type="molecule type" value="Genomic_DNA"/>
</dbReference>
<evidence type="ECO:0000313" key="6">
    <source>
        <dbReference type="EMBL" id="KAG2572881.1"/>
    </source>
</evidence>
<protein>
    <recommendedName>
        <fullName evidence="2">galactinol--sucrose galactosyltransferase</fullName>
        <ecNumber evidence="2">2.4.1.82</ecNumber>
    </recommendedName>
</protein>
<dbReference type="InterPro" id="IPR013785">
    <property type="entry name" value="Aldolase_TIM"/>
</dbReference>
<evidence type="ECO:0000256" key="3">
    <source>
        <dbReference type="ARBA" id="ARBA00023277"/>
    </source>
</evidence>
<reference evidence="6" key="1">
    <citation type="submission" date="2020-05" db="EMBL/GenBank/DDBJ databases">
        <title>WGS assembly of Panicum virgatum.</title>
        <authorList>
            <person name="Lovell J.T."/>
            <person name="Jenkins J."/>
            <person name="Shu S."/>
            <person name="Juenger T.E."/>
            <person name="Schmutz J."/>
        </authorList>
    </citation>
    <scope>NUCLEOTIDE SEQUENCE</scope>
    <source>
        <strain evidence="6">AP13</strain>
    </source>
</reference>
<evidence type="ECO:0000256" key="4">
    <source>
        <dbReference type="ARBA" id="ARBA00049426"/>
    </source>
</evidence>
<dbReference type="EC" id="2.4.1.82" evidence="2"/>
<comment type="similarity">
    <text evidence="1">Belongs to the glycosyl hydrolases 36 family.</text>
</comment>
<comment type="caution">
    <text evidence="6">The sequence shown here is derived from an EMBL/GenBank/DDBJ whole genome shotgun (WGS) entry which is preliminary data.</text>
</comment>
<dbReference type="Gene3D" id="3.20.20.70">
    <property type="entry name" value="Aldolase class I"/>
    <property type="match status" value="1"/>
</dbReference>
<dbReference type="AlphaFoldDB" id="A0A8T0QD90"/>
<gene>
    <name evidence="6" type="ORF">PVAP13_7KG206700</name>
</gene>
<accession>A0A8T0QD90</accession>
<dbReference type="PANTHER" id="PTHR31268">
    <property type="match status" value="1"/>
</dbReference>
<evidence type="ECO:0000313" key="7">
    <source>
        <dbReference type="Proteomes" id="UP000823388"/>
    </source>
</evidence>
<dbReference type="Pfam" id="PF05691">
    <property type="entry name" value="Raffinose_syn"/>
    <property type="match status" value="1"/>
</dbReference>
<evidence type="ECO:0000256" key="2">
    <source>
        <dbReference type="ARBA" id="ARBA00012708"/>
    </source>
</evidence>
<dbReference type="Proteomes" id="UP000823388">
    <property type="component" value="Chromosome 7K"/>
</dbReference>
<sequence length="926" mass="101990">MFLGFRASAAQALGLSGLNITTSSSYGRPLSTKPIVFYVHRHRYTAPQLVWPVNGDACSGHRRRLATAGGRGPETFRDCSRPLSSSPPLQHAFVFPASHAPQVNILELIHTRGTGTAGVPRRLSYMALTRLVIMSSLPLPSPSYKMSRCCRDRGRRLLLRRAMSVASDHLSTVAPTPRRQQQQMMARLEHGSLLVGGRELLARAPPNVTLRPAGVPGAAFLGARAAEPSSRHVFSVGTLASGWRWMSLFRFKIWWMAPATGAGAAAVPAETQMLLLESRGEAGSAAAEGRSAVYALMLPVLDGDFRASLQGSPQNELQFCFESGDPEVQTMEAVDAVFINSGDNPFKLMKESIKLLSKIKGTFRHIEDKEIPANLDWFGWCTWDAFYKAVNPTGIEEGLQSLREGGAPPRFLIIDDGWQETVDEFKEVDETLREQTVFAQRLTDLKENHKFRGETCKNLGDLIKKIKEKHGVKFVYMWHALLGYWGGVLATSDAMKKYSPKLAYPVQSPGNVANLRDIAMDSLEKFGVGIIDPDKIYEFYNDQHSYLSSVGVDGVKVDVQNVLETLGHGFGGRVAVTRKYQHALEDSIAQNFKRNNLICCMSHNSDSIFSALKSAVARASEDFMPREPTLQTLHIAYVAFNSILLGEIFIPDWDMFHSKHETAEFHGAARALSGGGVYVSDKPGVHDFSVLKKLVLPDGSILRARYAGRPTRDCLFNDPVMDGKSLLKIWNLNNFSGVIGAFNCQGAGQWVWPVKDIAYVPTSINITGHLSPSDVESLDEIAGDSWSGETAVYAFNSCSLSRLQKHQNLEVSLSTMACEIYTISPIKVFSEAVQFAPLGLINMFNSGGALDDVSSTADSSATTIHVRCRGPGRFGAYSATRPELCRVDGQQVEFSHTEDGLLAFDLPHRSSHDGDRWHIEILYRTL</sequence>
<evidence type="ECO:0000256" key="5">
    <source>
        <dbReference type="SAM" id="MobiDB-lite"/>
    </source>
</evidence>
<dbReference type="GO" id="GO:0047274">
    <property type="term" value="F:galactinol-sucrose galactosyltransferase activity"/>
    <property type="evidence" value="ECO:0007669"/>
    <property type="project" value="UniProtKB-EC"/>
</dbReference>
<evidence type="ECO:0000256" key="1">
    <source>
        <dbReference type="ARBA" id="ARBA00007240"/>
    </source>
</evidence>
<dbReference type="PANTHER" id="PTHR31268:SF10">
    <property type="entry name" value="GALACTINOL--SUCROSE GALACTOSYLTRANSFERASE"/>
    <property type="match status" value="1"/>
</dbReference>
<keyword evidence="7" id="KW-1185">Reference proteome</keyword>
<proteinExistence type="inferred from homology"/>
<name>A0A8T0QD90_PANVG</name>
<keyword evidence="3" id="KW-0119">Carbohydrate metabolism</keyword>
<dbReference type="InterPro" id="IPR008811">
    <property type="entry name" value="Glycosyl_hydrolases_36"/>
</dbReference>
<comment type="catalytic activity">
    <reaction evidence="4">
        <text>alpha-D-galactosyl-(1-&gt;3)-1D-myo-inositol + sucrose = raffinose + myo-inositol</text>
        <dbReference type="Rhea" id="RHEA:20161"/>
        <dbReference type="ChEBI" id="CHEBI:16634"/>
        <dbReference type="ChEBI" id="CHEBI:17268"/>
        <dbReference type="ChEBI" id="CHEBI:17505"/>
        <dbReference type="ChEBI" id="CHEBI:17992"/>
        <dbReference type="EC" id="2.4.1.82"/>
    </reaction>
</comment>
<feature type="region of interest" description="Disordered" evidence="5">
    <location>
        <begin position="64"/>
        <end position="83"/>
    </location>
</feature>